<gene>
    <name evidence="1" type="ordered locus">Atc_0780</name>
</gene>
<dbReference type="KEGG" id="acu:Atc_0780"/>
<sequence>MLFPEGRIRVFLCRVPVDLRKSFDGLSALVRHTLAQDPFSGHCFVFVNRPGDSDSGVVLGPDGIQPLGQVSGAWALLGRA</sequence>
<organism evidence="1 2">
    <name type="scientific">Acidithiobacillus caldus (strain SM-1)</name>
    <dbReference type="NCBI Taxonomy" id="990288"/>
    <lineage>
        <taxon>Bacteria</taxon>
        <taxon>Pseudomonadati</taxon>
        <taxon>Pseudomonadota</taxon>
        <taxon>Acidithiobacillia</taxon>
        <taxon>Acidithiobacillales</taxon>
        <taxon>Acidithiobacillaceae</taxon>
        <taxon>Acidithiobacillus</taxon>
    </lineage>
</organism>
<dbReference type="HOGENOM" id="CLU_128110_3_4_6"/>
<dbReference type="InterPro" id="IPR008878">
    <property type="entry name" value="Transposase_IS66_Orf2"/>
</dbReference>
<name>F9ZLU7_ACICS</name>
<dbReference type="GeneID" id="92930801"/>
<evidence type="ECO:0000313" key="1">
    <source>
        <dbReference type="EMBL" id="AEK57429.1"/>
    </source>
</evidence>
<dbReference type="Proteomes" id="UP000006135">
    <property type="component" value="Chromosome"/>
</dbReference>
<dbReference type="EMBL" id="CP002573">
    <property type="protein sequence ID" value="AEK57429.1"/>
    <property type="molecule type" value="Genomic_DNA"/>
</dbReference>
<dbReference type="RefSeq" id="WP_014002484.1">
    <property type="nucleotide sequence ID" value="NC_015850.1"/>
</dbReference>
<reference evidence="1 2" key="1">
    <citation type="journal article" date="2011" name="J. Genet. Genomics">
        <title>Unraveling the Acidithiobacillus caldus complete genome and its central metabolisms for carbon assimilation.</title>
        <authorList>
            <person name="You X.Y."/>
            <person name="Guo X."/>
            <person name="Zheng H.J."/>
            <person name="Zhang M.J."/>
            <person name="Liu L.J."/>
            <person name="Zhu Y.Q."/>
            <person name="Zhu B."/>
            <person name="Wang S.Y."/>
            <person name="Zhao G.P."/>
            <person name="Poetsch A."/>
            <person name="Jiang C.Y."/>
            <person name="Liu S.J."/>
        </authorList>
    </citation>
    <scope>NUCLEOTIDE SEQUENCE [LARGE SCALE GENOMIC DNA]</scope>
    <source>
        <strain evidence="1 2">SM-1</strain>
    </source>
</reference>
<dbReference type="AlphaFoldDB" id="F9ZLU7"/>
<proteinExistence type="predicted"/>
<keyword evidence="2" id="KW-1185">Reference proteome</keyword>
<evidence type="ECO:0000313" key="2">
    <source>
        <dbReference type="Proteomes" id="UP000006135"/>
    </source>
</evidence>
<dbReference type="OrthoDB" id="5297136at2"/>
<dbReference type="Pfam" id="PF05717">
    <property type="entry name" value="TnpB_IS66"/>
    <property type="match status" value="1"/>
</dbReference>
<accession>F9ZLU7</accession>
<dbReference type="STRING" id="990288.Atc_0780"/>
<protein>
    <submittedName>
        <fullName evidence="1">IS66 Orf2 family protein</fullName>
    </submittedName>
</protein>